<keyword evidence="3" id="KW-0408">Iron</keyword>
<dbReference type="Pfam" id="PF04055">
    <property type="entry name" value="Radical_SAM"/>
    <property type="match status" value="1"/>
</dbReference>
<dbReference type="AlphaFoldDB" id="Q0W3N5"/>
<dbReference type="SUPFAM" id="SSF102114">
    <property type="entry name" value="Radical SAM enzymes"/>
    <property type="match status" value="1"/>
</dbReference>
<evidence type="ECO:0000256" key="3">
    <source>
        <dbReference type="ARBA" id="ARBA00023004"/>
    </source>
</evidence>
<evidence type="ECO:0000259" key="5">
    <source>
        <dbReference type="PROSITE" id="PS51918"/>
    </source>
</evidence>
<dbReference type="STRING" id="351160.RCIX1817"/>
<keyword evidence="7" id="KW-1185">Reference proteome</keyword>
<dbReference type="eggNOG" id="arCOG00941">
    <property type="taxonomic scope" value="Archaea"/>
</dbReference>
<dbReference type="GO" id="GO:0006783">
    <property type="term" value="P:heme biosynthetic process"/>
    <property type="evidence" value="ECO:0007669"/>
    <property type="project" value="TreeGrafter"/>
</dbReference>
<accession>Q0W3N5</accession>
<dbReference type="SMART" id="SM00729">
    <property type="entry name" value="Elp3"/>
    <property type="match status" value="1"/>
</dbReference>
<dbReference type="SFLD" id="SFLDG01067">
    <property type="entry name" value="SPASM/twitch_domain_containing"/>
    <property type="match status" value="1"/>
</dbReference>
<dbReference type="Pfam" id="PF13186">
    <property type="entry name" value="SPASM"/>
    <property type="match status" value="1"/>
</dbReference>
<name>Q0W3N5_METAR</name>
<dbReference type="InterPro" id="IPR013785">
    <property type="entry name" value="Aldolase_TIM"/>
</dbReference>
<proteinExistence type="predicted"/>
<gene>
    <name evidence="6" type="ORF">RCIX1817</name>
</gene>
<evidence type="ECO:0000256" key="4">
    <source>
        <dbReference type="ARBA" id="ARBA00023014"/>
    </source>
</evidence>
<dbReference type="PANTHER" id="PTHR11228">
    <property type="entry name" value="RADICAL SAM DOMAIN PROTEIN"/>
    <property type="match status" value="1"/>
</dbReference>
<dbReference type="InterPro" id="IPR023885">
    <property type="entry name" value="4Fe4S-binding_SPASM_dom"/>
</dbReference>
<feature type="domain" description="Radical SAM core" evidence="5">
    <location>
        <begin position="113"/>
        <end position="322"/>
    </location>
</feature>
<sequence>MKTAKINNAKLHLREESDGSGLLVINASRILYLDRIGSDYVKYYIHYNSHKPLVGSIRDNVVLRVMMKYKVGKKTAEQDYDRLMNSVWGVASGNTCPFSSLDVKVRTPEYGDLKSPLRIDLALTYRCNNNCGHCYAGGPRQTKELSTKEWKQIIDKAQKFEVPNIVFTGGESLLREDLEELIAQAEKLGIVTGLITNGRLLTKERVAKLKKAGLDYTQITIESPDRTIHNAMCKVDCYDETVAGIKNSVQELFTTTNTTITRANKATILDLVPFLSKLGVKRFGLNAIIRAGRGVNADGVTYEELKELLPQVITLAEQHNMDFIWYTPTPYHKLNPVEMGLGVKSCSAARLTLAVEPDGSIIPCQSYFKPLGNAVTDEFKDVWQKELALCLRGHKYAPEKCKKCIQYPMCGGGCPLELACGF</sequence>
<dbReference type="NCBIfam" id="TIGR04085">
    <property type="entry name" value="rSAM_more_4Fe4S"/>
    <property type="match status" value="1"/>
</dbReference>
<dbReference type="GO" id="GO:0051536">
    <property type="term" value="F:iron-sulfur cluster binding"/>
    <property type="evidence" value="ECO:0007669"/>
    <property type="project" value="UniProtKB-KW"/>
</dbReference>
<dbReference type="SFLD" id="SFLDS00029">
    <property type="entry name" value="Radical_SAM"/>
    <property type="match status" value="1"/>
</dbReference>
<dbReference type="SFLD" id="SFLDG01386">
    <property type="entry name" value="main_SPASM_domain-containing"/>
    <property type="match status" value="1"/>
</dbReference>
<dbReference type="InterPro" id="IPR007197">
    <property type="entry name" value="rSAM"/>
</dbReference>
<evidence type="ECO:0000313" key="6">
    <source>
        <dbReference type="EMBL" id="CAJ37008.1"/>
    </source>
</evidence>
<reference evidence="6 7" key="1">
    <citation type="journal article" date="2006" name="Science">
        <title>Genome of rice cluster I archaea -- the key methane producers in the rice rhizosphere.</title>
        <authorList>
            <person name="Erkel C."/>
            <person name="Kube M."/>
            <person name="Reinhardt R."/>
            <person name="Liesack W."/>
        </authorList>
    </citation>
    <scope>NUCLEOTIDE SEQUENCE [LARGE SCALE GENOMIC DNA]</scope>
    <source>
        <strain evidence="7">DSM 22066 / NBRC 105507 / MRE50</strain>
    </source>
</reference>
<dbReference type="GO" id="GO:0003824">
    <property type="term" value="F:catalytic activity"/>
    <property type="evidence" value="ECO:0007669"/>
    <property type="project" value="InterPro"/>
</dbReference>
<keyword evidence="4" id="KW-0411">Iron-sulfur</keyword>
<dbReference type="OrthoDB" id="30736at2157"/>
<dbReference type="RefSeq" id="WP_012035559.1">
    <property type="nucleotide sequence ID" value="NC_009464.1"/>
</dbReference>
<dbReference type="KEGG" id="rci:RCIX1817"/>
<dbReference type="Gene3D" id="3.20.20.70">
    <property type="entry name" value="Aldolase class I"/>
    <property type="match status" value="1"/>
</dbReference>
<dbReference type="PANTHER" id="PTHR11228:SF7">
    <property type="entry name" value="PQQA PEPTIDE CYCLASE"/>
    <property type="match status" value="1"/>
</dbReference>
<keyword evidence="2" id="KW-0479">Metal-binding</keyword>
<evidence type="ECO:0000256" key="2">
    <source>
        <dbReference type="ARBA" id="ARBA00022723"/>
    </source>
</evidence>
<dbReference type="EMBL" id="AM114193">
    <property type="protein sequence ID" value="CAJ37008.1"/>
    <property type="molecule type" value="Genomic_DNA"/>
</dbReference>
<dbReference type="InterPro" id="IPR058240">
    <property type="entry name" value="rSAM_sf"/>
</dbReference>
<evidence type="ECO:0000313" key="7">
    <source>
        <dbReference type="Proteomes" id="UP000000663"/>
    </source>
</evidence>
<dbReference type="InterPro" id="IPR050377">
    <property type="entry name" value="Radical_SAM_PqqE_MftC-like"/>
</dbReference>
<organism evidence="6 7">
    <name type="scientific">Methanocella arvoryzae (strain DSM 22066 / NBRC 105507 / MRE50)</name>
    <dbReference type="NCBI Taxonomy" id="351160"/>
    <lineage>
        <taxon>Archaea</taxon>
        <taxon>Methanobacteriati</taxon>
        <taxon>Methanobacteriota</taxon>
        <taxon>Stenosarchaea group</taxon>
        <taxon>Methanomicrobia</taxon>
        <taxon>Methanocellales</taxon>
        <taxon>Methanocellaceae</taxon>
        <taxon>Methanocella</taxon>
    </lineage>
</organism>
<dbReference type="InterPro" id="IPR006638">
    <property type="entry name" value="Elp3/MiaA/NifB-like_rSAM"/>
</dbReference>
<dbReference type="Proteomes" id="UP000000663">
    <property type="component" value="Chromosome"/>
</dbReference>
<evidence type="ECO:0000256" key="1">
    <source>
        <dbReference type="ARBA" id="ARBA00022691"/>
    </source>
</evidence>
<dbReference type="GeneID" id="5144262"/>
<dbReference type="GO" id="GO:0046872">
    <property type="term" value="F:metal ion binding"/>
    <property type="evidence" value="ECO:0007669"/>
    <property type="project" value="UniProtKB-KW"/>
</dbReference>
<dbReference type="CDD" id="cd01335">
    <property type="entry name" value="Radical_SAM"/>
    <property type="match status" value="1"/>
</dbReference>
<keyword evidence="1" id="KW-0949">S-adenosyl-L-methionine</keyword>
<dbReference type="PROSITE" id="PS51918">
    <property type="entry name" value="RADICAL_SAM"/>
    <property type="match status" value="1"/>
</dbReference>
<protein>
    <recommendedName>
        <fullName evidence="5">Radical SAM core domain-containing protein</fullName>
    </recommendedName>
</protein>